<protein>
    <recommendedName>
        <fullName evidence="4">Gustatory receptor</fullName>
    </recommendedName>
</protein>
<dbReference type="EMBL" id="BGPR01001051">
    <property type="protein sequence ID" value="GBM43993.1"/>
    <property type="molecule type" value="Genomic_DNA"/>
</dbReference>
<feature type="transmembrane region" description="Helical" evidence="1">
    <location>
        <begin position="274"/>
        <end position="292"/>
    </location>
</feature>
<evidence type="ECO:0000313" key="2">
    <source>
        <dbReference type="EMBL" id="GBM43993.1"/>
    </source>
</evidence>
<reference evidence="2 3" key="1">
    <citation type="journal article" date="2019" name="Sci. Rep.">
        <title>Orb-weaving spider Araneus ventricosus genome elucidates the spidroin gene catalogue.</title>
        <authorList>
            <person name="Kono N."/>
            <person name="Nakamura H."/>
            <person name="Ohtoshi R."/>
            <person name="Moran D.A.P."/>
            <person name="Shinohara A."/>
            <person name="Yoshida Y."/>
            <person name="Fujiwara M."/>
            <person name="Mori M."/>
            <person name="Tomita M."/>
            <person name="Arakawa K."/>
        </authorList>
    </citation>
    <scope>NUCLEOTIDE SEQUENCE [LARGE SCALE GENOMIC DNA]</scope>
</reference>
<accession>A0A4Y2FRY9</accession>
<keyword evidence="3" id="KW-1185">Reference proteome</keyword>
<feature type="transmembrane region" description="Helical" evidence="1">
    <location>
        <begin position="159"/>
        <end position="183"/>
    </location>
</feature>
<feature type="transmembrane region" description="Helical" evidence="1">
    <location>
        <begin position="80"/>
        <end position="99"/>
    </location>
</feature>
<sequence length="294" mass="33832">MALHYGIASKKYSLQKVIVKYDKISAAIGMIPISRRKVTNVIVMSFVLIWILSATSYIIVMESYPEMKRIFSFYLVCDNYIISIFISFLGALLIIAYAYGFPSMVAMMCGIFYYEFGEILSRFRVRLGNQNRIYSANKMLCELKIHRELYKLSYDLQEAMSLICFFLLCSQMANMYCLLSEFVLTKTEDLTTSQIIEFILLIVVIPPTLIGIIWCASRINAQHQKIHTAIHLLLDSYTNLCNHDANITTYLNRMKEKQFPVMSACGVLELTPKLLLGFFGSLFTYGLLFINLKR</sequence>
<dbReference type="OrthoDB" id="6421446at2759"/>
<proteinExistence type="predicted"/>
<evidence type="ECO:0000256" key="1">
    <source>
        <dbReference type="SAM" id="Phobius"/>
    </source>
</evidence>
<gene>
    <name evidence="2" type="ORF">AVEN_187592_1</name>
</gene>
<evidence type="ECO:0008006" key="4">
    <source>
        <dbReference type="Google" id="ProtNLM"/>
    </source>
</evidence>
<organism evidence="2 3">
    <name type="scientific">Araneus ventricosus</name>
    <name type="common">Orbweaver spider</name>
    <name type="synonym">Epeira ventricosa</name>
    <dbReference type="NCBI Taxonomy" id="182803"/>
    <lineage>
        <taxon>Eukaryota</taxon>
        <taxon>Metazoa</taxon>
        <taxon>Ecdysozoa</taxon>
        <taxon>Arthropoda</taxon>
        <taxon>Chelicerata</taxon>
        <taxon>Arachnida</taxon>
        <taxon>Araneae</taxon>
        <taxon>Araneomorphae</taxon>
        <taxon>Entelegynae</taxon>
        <taxon>Araneoidea</taxon>
        <taxon>Araneidae</taxon>
        <taxon>Araneus</taxon>
    </lineage>
</organism>
<feature type="transmembrane region" description="Helical" evidence="1">
    <location>
        <begin position="38"/>
        <end position="60"/>
    </location>
</feature>
<dbReference type="AlphaFoldDB" id="A0A4Y2FRY9"/>
<keyword evidence="1" id="KW-0472">Membrane</keyword>
<keyword evidence="1" id="KW-0812">Transmembrane</keyword>
<keyword evidence="1" id="KW-1133">Transmembrane helix</keyword>
<comment type="caution">
    <text evidence="2">The sequence shown here is derived from an EMBL/GenBank/DDBJ whole genome shotgun (WGS) entry which is preliminary data.</text>
</comment>
<feature type="transmembrane region" description="Helical" evidence="1">
    <location>
        <begin position="195"/>
        <end position="216"/>
    </location>
</feature>
<name>A0A4Y2FRY9_ARAVE</name>
<dbReference type="Proteomes" id="UP000499080">
    <property type="component" value="Unassembled WGS sequence"/>
</dbReference>
<evidence type="ECO:0000313" key="3">
    <source>
        <dbReference type="Proteomes" id="UP000499080"/>
    </source>
</evidence>